<evidence type="ECO:0000256" key="1">
    <source>
        <dbReference type="SAM" id="MobiDB-lite"/>
    </source>
</evidence>
<name>Q6IGT2_DROME</name>
<reference evidence="2" key="1">
    <citation type="journal article" date="2003" name="Genome Biol.">
        <title>An integrated gene annotation and transcriptional profiling approach towards the full gene content of the Drosophila genome.</title>
        <authorList>
            <person name="Hild M."/>
            <person name="Beckmann B."/>
            <person name="Haas S.A."/>
            <person name="Koch B."/>
            <person name="Solovyev V."/>
            <person name="Busold C."/>
            <person name="Fellenberg K."/>
            <person name="Boutros M."/>
            <person name="Vingron M."/>
            <person name="Sauer F."/>
            <person name="Hoheisel J.D."/>
            <person name="Paro R."/>
        </authorList>
    </citation>
    <scope>NUCLEOTIDE SEQUENCE</scope>
</reference>
<gene>
    <name evidence="2" type="ORF">HDC05334</name>
</gene>
<feature type="compositionally biased region" description="Basic and acidic residues" evidence="1">
    <location>
        <begin position="86"/>
        <end position="109"/>
    </location>
</feature>
<feature type="region of interest" description="Disordered" evidence="1">
    <location>
        <begin position="86"/>
        <end position="118"/>
    </location>
</feature>
<evidence type="ECO:0000313" key="2">
    <source>
        <dbReference type="EMBL" id="DAA02382.1"/>
    </source>
</evidence>
<accession>Q6IGT2</accession>
<sequence>MFVSRWTRRVKSAPTKKCLQTCGMGAGCMVFALDSVPPGLIVINYCAFSFSVFKTFACRRLASVGVLGPAPSSQIQIRADEDADWGRFQDQDQDRDQNPESQTVRRRDGGWGCYTATN</sequence>
<dbReference type="AlphaFoldDB" id="Q6IGT2"/>
<dbReference type="EMBL" id="BK003684">
    <property type="protein sequence ID" value="DAA02382.1"/>
    <property type="molecule type" value="Genomic_DNA"/>
</dbReference>
<dbReference type="PROSITE" id="PS51257">
    <property type="entry name" value="PROKAR_LIPOPROTEIN"/>
    <property type="match status" value="1"/>
</dbReference>
<protein>
    <submittedName>
        <fullName evidence="2">HDC05334</fullName>
    </submittedName>
</protein>
<organism evidence="2">
    <name type="scientific">Drosophila melanogaster</name>
    <name type="common">Fruit fly</name>
    <dbReference type="NCBI Taxonomy" id="7227"/>
    <lineage>
        <taxon>Eukaryota</taxon>
        <taxon>Metazoa</taxon>
        <taxon>Ecdysozoa</taxon>
        <taxon>Arthropoda</taxon>
        <taxon>Hexapoda</taxon>
        <taxon>Insecta</taxon>
        <taxon>Pterygota</taxon>
        <taxon>Neoptera</taxon>
        <taxon>Endopterygota</taxon>
        <taxon>Diptera</taxon>
        <taxon>Brachycera</taxon>
        <taxon>Muscomorpha</taxon>
        <taxon>Ephydroidea</taxon>
        <taxon>Drosophilidae</taxon>
        <taxon>Drosophila</taxon>
        <taxon>Sophophora</taxon>
    </lineage>
</organism>
<proteinExistence type="predicted"/>